<dbReference type="Pfam" id="PF10530">
    <property type="entry name" value="Toxin_35"/>
    <property type="match status" value="2"/>
</dbReference>
<accession>A0A059T2C0</accession>
<evidence type="ECO:0000256" key="2">
    <source>
        <dbReference type="ARBA" id="ARBA00022525"/>
    </source>
</evidence>
<dbReference type="PROSITE" id="PS51257">
    <property type="entry name" value="PROKAR_LIPOPROTEIN"/>
    <property type="match status" value="1"/>
</dbReference>
<sequence>MKALYLLGLLAFLYSCSSENVDDLQPESSEEENSGTFLEATQEQSRTCVPRDGDCTENRKGCCKSKIFQDRCQCRKVSQDKVACSCKQPYWLMKIEEILGDIPEKPKPVEGKCVKKHHDCSQRKNDCCPGSMENYTCECYNTLEEGAKESEICGCVSKADHQILAQGFRYVKRLHDLR</sequence>
<dbReference type="GO" id="GO:0005576">
    <property type="term" value="C:extracellular region"/>
    <property type="evidence" value="ECO:0007669"/>
    <property type="project" value="UniProtKB-SubCell"/>
</dbReference>
<evidence type="ECO:0000256" key="3">
    <source>
        <dbReference type="ARBA" id="ARBA00022729"/>
    </source>
</evidence>
<organism evidence="6">
    <name type="scientific">Cheiracanthium punctorium</name>
    <name type="common">Yellow sac spider</name>
    <name type="synonym">Aranea punctoria</name>
    <dbReference type="NCBI Taxonomy" id="682790"/>
    <lineage>
        <taxon>Eukaryota</taxon>
        <taxon>Metazoa</taxon>
        <taxon>Ecdysozoa</taxon>
        <taxon>Arthropoda</taxon>
        <taxon>Chelicerata</taxon>
        <taxon>Arachnida</taxon>
        <taxon>Araneae</taxon>
        <taxon>Araneomorphae</taxon>
        <taxon>Entelegynae</taxon>
        <taxon>Entelegynae incertae sedis</taxon>
        <taxon>Cheiracanthiidae</taxon>
        <taxon>Cheiracanthium</taxon>
    </lineage>
</organism>
<evidence type="ECO:0000256" key="4">
    <source>
        <dbReference type="ARBA" id="ARBA00023157"/>
    </source>
</evidence>
<feature type="signal peptide" evidence="5">
    <location>
        <begin position="1"/>
        <end position="18"/>
    </location>
</feature>
<reference evidence="6" key="1">
    <citation type="submission" date="2013-05" db="EMBL/GenBank/DDBJ databases">
        <title>Two-domain spider toxin genes.</title>
        <authorList>
            <person name="Vassilevski A.A."/>
            <person name="Sachkova M.Y."/>
            <person name="Kozlov S.A."/>
            <person name="Grishin E.V."/>
        </authorList>
    </citation>
    <scope>NUCLEOTIDE SEQUENCE</scope>
</reference>
<name>A0A059T2C0_CHEPU</name>
<evidence type="ECO:0000313" key="6">
    <source>
        <dbReference type="EMBL" id="AHH30798.1"/>
    </source>
</evidence>
<keyword evidence="4" id="KW-1015">Disulfide bond</keyword>
<dbReference type="GO" id="GO:0090729">
    <property type="term" value="F:toxin activity"/>
    <property type="evidence" value="ECO:0007669"/>
    <property type="project" value="InterPro"/>
</dbReference>
<dbReference type="PROSITE" id="PS60029">
    <property type="entry name" value="SPIDER_CSTX"/>
    <property type="match status" value="2"/>
</dbReference>
<dbReference type="AlphaFoldDB" id="A0A059T2C0"/>
<comment type="subcellular location">
    <subcellularLocation>
        <location evidence="1">Secreted</location>
    </subcellularLocation>
</comment>
<gene>
    <name evidence="6" type="primary">cpTx-3f</name>
</gene>
<keyword evidence="3 5" id="KW-0732">Signal</keyword>
<dbReference type="InterPro" id="IPR019553">
    <property type="entry name" value="Spider_toxin_CSTX_knottin"/>
</dbReference>
<dbReference type="EMBL" id="KF155280">
    <property type="protein sequence ID" value="AHH30798.1"/>
    <property type="molecule type" value="mRNA"/>
</dbReference>
<feature type="chain" id="PRO_5001579333" evidence="5">
    <location>
        <begin position="19"/>
        <end position="178"/>
    </location>
</feature>
<evidence type="ECO:0000256" key="5">
    <source>
        <dbReference type="SAM" id="SignalP"/>
    </source>
</evidence>
<keyword evidence="2" id="KW-0964">Secreted</keyword>
<protein>
    <submittedName>
        <fullName evidence="6">CpTx-3f toxin</fullName>
    </submittedName>
</protein>
<dbReference type="InterPro" id="IPR011142">
    <property type="entry name" value="Spider_toxin_CSTX_Knottin_CS"/>
</dbReference>
<proteinExistence type="evidence at transcript level"/>
<evidence type="ECO:0000256" key="1">
    <source>
        <dbReference type="ARBA" id="ARBA00004613"/>
    </source>
</evidence>